<dbReference type="InterPro" id="IPR002645">
    <property type="entry name" value="STAS_dom"/>
</dbReference>
<protein>
    <recommendedName>
        <fullName evidence="2">STAS domain-containing protein</fullName>
    </recommendedName>
</protein>
<dbReference type="PROSITE" id="PS50801">
    <property type="entry name" value="STAS"/>
    <property type="match status" value="1"/>
</dbReference>
<dbReference type="SUPFAM" id="SSF52091">
    <property type="entry name" value="SpoIIaa-like"/>
    <property type="match status" value="1"/>
</dbReference>
<feature type="region of interest" description="Disordered" evidence="1">
    <location>
        <begin position="1"/>
        <end position="26"/>
    </location>
</feature>
<reference evidence="3" key="1">
    <citation type="submission" date="2022-06" db="EMBL/GenBank/DDBJ databases">
        <title>Complete genome sequence of Streptomyces nigrescens HEK616.</title>
        <authorList>
            <person name="Asamizu S."/>
            <person name="Onaka H."/>
        </authorList>
    </citation>
    <scope>NUCLEOTIDE SEQUENCE</scope>
    <source>
        <strain evidence="3">HEK616</strain>
    </source>
</reference>
<dbReference type="PANTHER" id="PTHR33495:SF2">
    <property type="entry name" value="ANTI-SIGMA FACTOR ANTAGONIST TM_1081-RELATED"/>
    <property type="match status" value="1"/>
</dbReference>
<keyword evidence="4" id="KW-1185">Reference proteome</keyword>
<evidence type="ECO:0000259" key="2">
    <source>
        <dbReference type="PROSITE" id="PS50801"/>
    </source>
</evidence>
<dbReference type="PANTHER" id="PTHR33495">
    <property type="entry name" value="ANTI-SIGMA FACTOR ANTAGONIST TM_1081-RELATED-RELATED"/>
    <property type="match status" value="1"/>
</dbReference>
<dbReference type="Pfam" id="PF01740">
    <property type="entry name" value="STAS"/>
    <property type="match status" value="1"/>
</dbReference>
<name>A0ABN6QUF2_STRNI</name>
<dbReference type="Gene3D" id="3.30.750.24">
    <property type="entry name" value="STAS domain"/>
    <property type="match status" value="1"/>
</dbReference>
<dbReference type="InterPro" id="IPR036513">
    <property type="entry name" value="STAS_dom_sf"/>
</dbReference>
<dbReference type="EMBL" id="AP026073">
    <property type="protein sequence ID" value="BDM69625.1"/>
    <property type="molecule type" value="Genomic_DNA"/>
</dbReference>
<dbReference type="Proteomes" id="UP001059597">
    <property type="component" value="Chromosome"/>
</dbReference>
<evidence type="ECO:0000313" key="3">
    <source>
        <dbReference type="EMBL" id="BDM69625.1"/>
    </source>
</evidence>
<sequence length="151" mass="16329">MDAREKAVATGHAWMTQPSTQPEKSVSDLVSSPCLMRIYSDPQTEETVVALRGEIDYGCEETLETSLNSALSCSDRGIAIDLSKVSFWACSSVKILLAVRQLALRHGKTVSLRAPSPIVHRVLELSGTLRLFATSTDPGPAARLLPHPSAR</sequence>
<evidence type="ECO:0000313" key="4">
    <source>
        <dbReference type="Proteomes" id="UP001059597"/>
    </source>
</evidence>
<organism evidence="3 4">
    <name type="scientific">Streptomyces nigrescens</name>
    <dbReference type="NCBI Taxonomy" id="1920"/>
    <lineage>
        <taxon>Bacteria</taxon>
        <taxon>Bacillati</taxon>
        <taxon>Actinomycetota</taxon>
        <taxon>Actinomycetes</taxon>
        <taxon>Kitasatosporales</taxon>
        <taxon>Streptomycetaceae</taxon>
        <taxon>Streptomyces</taxon>
    </lineage>
</organism>
<gene>
    <name evidence="3" type="ORF">HEK616_31120</name>
</gene>
<feature type="compositionally biased region" description="Polar residues" evidence="1">
    <location>
        <begin position="16"/>
        <end position="26"/>
    </location>
</feature>
<dbReference type="CDD" id="cd07043">
    <property type="entry name" value="STAS_anti-anti-sigma_factors"/>
    <property type="match status" value="1"/>
</dbReference>
<accession>A0ABN6QUF2</accession>
<proteinExistence type="predicted"/>
<evidence type="ECO:0000256" key="1">
    <source>
        <dbReference type="SAM" id="MobiDB-lite"/>
    </source>
</evidence>
<feature type="domain" description="STAS" evidence="2">
    <location>
        <begin position="48"/>
        <end position="127"/>
    </location>
</feature>